<dbReference type="InterPro" id="IPR011611">
    <property type="entry name" value="PfkB_dom"/>
</dbReference>
<dbReference type="PANTHER" id="PTHR43085">
    <property type="entry name" value="HEXOKINASE FAMILY MEMBER"/>
    <property type="match status" value="1"/>
</dbReference>
<reference evidence="6 7" key="1">
    <citation type="submission" date="2020-08" db="EMBL/GenBank/DDBJ databases">
        <title>Cohnella phylogeny.</title>
        <authorList>
            <person name="Dunlap C."/>
        </authorList>
    </citation>
    <scope>NUCLEOTIDE SEQUENCE [LARGE SCALE GENOMIC DNA]</scope>
    <source>
        <strain evidence="6 7">DSM 25239</strain>
    </source>
</reference>
<organism evidence="6 7">
    <name type="scientific">Cohnella xylanilytica</name>
    <dbReference type="NCBI Taxonomy" id="557555"/>
    <lineage>
        <taxon>Bacteria</taxon>
        <taxon>Bacillati</taxon>
        <taxon>Bacillota</taxon>
        <taxon>Bacilli</taxon>
        <taxon>Bacillales</taxon>
        <taxon>Paenibacillaceae</taxon>
        <taxon>Cohnella</taxon>
    </lineage>
</organism>
<dbReference type="Pfam" id="PF00294">
    <property type="entry name" value="PfkB"/>
    <property type="match status" value="2"/>
</dbReference>
<feature type="domain" description="Carbohydrate kinase PfkB" evidence="5">
    <location>
        <begin position="308"/>
        <end position="365"/>
    </location>
</feature>
<keyword evidence="7" id="KW-1185">Reference proteome</keyword>
<evidence type="ECO:0000313" key="7">
    <source>
        <dbReference type="Proteomes" id="UP000553776"/>
    </source>
</evidence>
<protein>
    <submittedName>
        <fullName evidence="6">Carbohydrate kinase family protein</fullName>
    </submittedName>
</protein>
<feature type="domain" description="Carbohydrate kinase PfkB" evidence="5">
    <location>
        <begin position="42"/>
        <end position="228"/>
    </location>
</feature>
<feature type="region of interest" description="Disordered" evidence="4">
    <location>
        <begin position="383"/>
        <end position="412"/>
    </location>
</feature>
<dbReference type="AlphaFoldDB" id="A0A841TRV3"/>
<evidence type="ECO:0000313" key="6">
    <source>
        <dbReference type="EMBL" id="MBB6690885.1"/>
    </source>
</evidence>
<proteinExistence type="inferred from homology"/>
<keyword evidence="2" id="KW-0808">Transferase</keyword>
<dbReference type="InterPro" id="IPR050306">
    <property type="entry name" value="PfkB_Carbo_kinase"/>
</dbReference>
<comment type="similarity">
    <text evidence="1">Belongs to the carbohydrate kinase PfkB family.</text>
</comment>
<dbReference type="SUPFAM" id="SSF53613">
    <property type="entry name" value="Ribokinase-like"/>
    <property type="match status" value="1"/>
</dbReference>
<dbReference type="RefSeq" id="WP_185134883.1">
    <property type="nucleotide sequence ID" value="NZ_JACJVR010000019.1"/>
</dbReference>
<dbReference type="GO" id="GO:0016301">
    <property type="term" value="F:kinase activity"/>
    <property type="evidence" value="ECO:0007669"/>
    <property type="project" value="UniProtKB-KW"/>
</dbReference>
<accession>A0A841TRV3</accession>
<name>A0A841TRV3_9BACL</name>
<dbReference type="Gene3D" id="3.40.1190.20">
    <property type="match status" value="1"/>
</dbReference>
<gene>
    <name evidence="6" type="ORF">H7B90_05655</name>
</gene>
<comment type="caution">
    <text evidence="6">The sequence shown here is derived from an EMBL/GenBank/DDBJ whole genome shotgun (WGS) entry which is preliminary data.</text>
</comment>
<dbReference type="PANTHER" id="PTHR43085:SF57">
    <property type="entry name" value="CARBOHYDRATE KINASE PFKB DOMAIN-CONTAINING PROTEIN"/>
    <property type="match status" value="1"/>
</dbReference>
<evidence type="ECO:0000256" key="1">
    <source>
        <dbReference type="ARBA" id="ARBA00010688"/>
    </source>
</evidence>
<evidence type="ECO:0000256" key="4">
    <source>
        <dbReference type="SAM" id="MobiDB-lite"/>
    </source>
</evidence>
<keyword evidence="3 6" id="KW-0418">Kinase</keyword>
<evidence type="ECO:0000259" key="5">
    <source>
        <dbReference type="Pfam" id="PF00294"/>
    </source>
</evidence>
<dbReference type="EMBL" id="JACJVR010000019">
    <property type="protein sequence ID" value="MBB6690885.1"/>
    <property type="molecule type" value="Genomic_DNA"/>
</dbReference>
<evidence type="ECO:0000256" key="3">
    <source>
        <dbReference type="ARBA" id="ARBA00022777"/>
    </source>
</evidence>
<dbReference type="Proteomes" id="UP000553776">
    <property type="component" value="Unassembled WGS sequence"/>
</dbReference>
<evidence type="ECO:0000256" key="2">
    <source>
        <dbReference type="ARBA" id="ARBA00022679"/>
    </source>
</evidence>
<sequence length="412" mass="43166">MSAKPTEHAAADIVVAGHICLDVIPSIAGAKPASGLGDLLVPGKLVEVGPAVLSTGGSVSNTGLSLHRLGFPVKLMGKVGDDPFGDLIRKKLREHGERLADGMIVASGETSSYSVVISPPGVDRIFLHATGANDTFAAADVPADSLRGAKAFHFGYPPLMRRMYEDGGAELESLLAKAKAEGLTVSLDLARPDPESPAGRADWRAILARVLPLADVFLPSFEEILYMLRPDRYLELVELHGTSELLAYADGPLLGSLSEELLSMGAAIVGLKLGEFGFYLRTTADAGRLGGMGACAPAGEKLAKWLDRELLVPCYEVEVAGTTGAGDCTIAGFLGGLLRGLDPEDALLAAVGAGACNVERADAVSGVRSWDEIRERIASGWRSSERVPSLPGWSRVSEGGSGSGIREKRRSN</sequence>
<dbReference type="InterPro" id="IPR029056">
    <property type="entry name" value="Ribokinase-like"/>
</dbReference>